<gene>
    <name evidence="1" type="ORF">MJO28_016528</name>
</gene>
<reference evidence="2" key="1">
    <citation type="journal article" date="2018" name="BMC Genomics">
        <title>Genomic insights into host adaptation between the wheat stripe rust pathogen (Puccinia striiformis f. sp. tritici) and the barley stripe rust pathogen (Puccinia striiformis f. sp. hordei).</title>
        <authorList>
            <person name="Xia C."/>
            <person name="Wang M."/>
            <person name="Yin C."/>
            <person name="Cornejo O.E."/>
            <person name="Hulbert S.H."/>
            <person name="Chen X."/>
        </authorList>
    </citation>
    <scope>NUCLEOTIDE SEQUENCE [LARGE SCALE GENOMIC DNA]</scope>
    <source>
        <strain evidence="2">93-210</strain>
    </source>
</reference>
<reference evidence="1 2" key="3">
    <citation type="journal article" date="2022" name="Microbiol. Spectr.">
        <title>Folding features and dynamics of 3D genome architecture in plant fungal pathogens.</title>
        <authorList>
            <person name="Xia C."/>
        </authorList>
    </citation>
    <scope>NUCLEOTIDE SEQUENCE [LARGE SCALE GENOMIC DNA]</scope>
    <source>
        <strain evidence="1 2">93-210</strain>
    </source>
</reference>
<proteinExistence type="predicted"/>
<sequence>MQVHPTAKGYRQNGELAVKDSAGWRYSSVTSEVLCALVDGRQLAIDCFRWTIERNTPAMLV</sequence>
<name>A0ACC0DNK1_9BASI</name>
<organism evidence="1 2">
    <name type="scientific">Puccinia striiformis f. sp. tritici</name>
    <dbReference type="NCBI Taxonomy" id="168172"/>
    <lineage>
        <taxon>Eukaryota</taxon>
        <taxon>Fungi</taxon>
        <taxon>Dikarya</taxon>
        <taxon>Basidiomycota</taxon>
        <taxon>Pucciniomycotina</taxon>
        <taxon>Pucciniomycetes</taxon>
        <taxon>Pucciniales</taxon>
        <taxon>Pucciniaceae</taxon>
        <taxon>Puccinia</taxon>
    </lineage>
</organism>
<dbReference type="Proteomes" id="UP001060170">
    <property type="component" value="Chromosome 18"/>
</dbReference>
<reference evidence="2" key="2">
    <citation type="journal article" date="2018" name="Mol. Plant Microbe Interact.">
        <title>Genome sequence resources for the wheat stripe rust pathogen (Puccinia striiformis f. sp. tritici) and the barley stripe rust pathogen (Puccinia striiformis f. sp. hordei).</title>
        <authorList>
            <person name="Xia C."/>
            <person name="Wang M."/>
            <person name="Yin C."/>
            <person name="Cornejo O.E."/>
            <person name="Hulbert S.H."/>
            <person name="Chen X."/>
        </authorList>
    </citation>
    <scope>NUCLEOTIDE SEQUENCE [LARGE SCALE GENOMIC DNA]</scope>
    <source>
        <strain evidence="2">93-210</strain>
    </source>
</reference>
<dbReference type="EMBL" id="CM045882">
    <property type="protein sequence ID" value="KAI7935657.1"/>
    <property type="molecule type" value="Genomic_DNA"/>
</dbReference>
<evidence type="ECO:0000313" key="1">
    <source>
        <dbReference type="EMBL" id="KAI7935657.1"/>
    </source>
</evidence>
<protein>
    <submittedName>
        <fullName evidence="1">Uncharacterized protein</fullName>
    </submittedName>
</protein>
<evidence type="ECO:0000313" key="2">
    <source>
        <dbReference type="Proteomes" id="UP001060170"/>
    </source>
</evidence>
<keyword evidence="2" id="KW-1185">Reference proteome</keyword>
<comment type="caution">
    <text evidence="1">The sequence shown here is derived from an EMBL/GenBank/DDBJ whole genome shotgun (WGS) entry which is preliminary data.</text>
</comment>
<accession>A0ACC0DNK1</accession>